<dbReference type="EC" id="2.1.1.131" evidence="7"/>
<name>E4T7L0_PALPW</name>
<dbReference type="Pfam" id="PF00590">
    <property type="entry name" value="TP_methylase"/>
    <property type="match status" value="1"/>
</dbReference>
<dbReference type="STRING" id="694427.Palpr_2572"/>
<dbReference type="OrthoDB" id="9772960at2"/>
<dbReference type="HOGENOM" id="CLU_047948_2_0_10"/>
<dbReference type="Gene3D" id="3.40.1010.10">
    <property type="entry name" value="Cobalt-precorrin-4 Transmethylase, Domain 1"/>
    <property type="match status" value="1"/>
</dbReference>
<organism evidence="7 8">
    <name type="scientific">Paludibacter propionicigenes (strain DSM 17365 / JCM 13257 / WB4)</name>
    <dbReference type="NCBI Taxonomy" id="694427"/>
    <lineage>
        <taxon>Bacteria</taxon>
        <taxon>Pseudomonadati</taxon>
        <taxon>Bacteroidota</taxon>
        <taxon>Bacteroidia</taxon>
        <taxon>Bacteroidales</taxon>
        <taxon>Paludibacteraceae</taxon>
        <taxon>Paludibacter</taxon>
    </lineage>
</organism>
<dbReference type="InterPro" id="IPR051810">
    <property type="entry name" value="Precorrin_MeTrfase"/>
</dbReference>
<dbReference type="InterPro" id="IPR006363">
    <property type="entry name" value="Cbl_synth_CobJ/CibH_dom"/>
</dbReference>
<evidence type="ECO:0000259" key="6">
    <source>
        <dbReference type="Pfam" id="PF00590"/>
    </source>
</evidence>
<keyword evidence="2" id="KW-0169">Cobalamin biosynthesis</keyword>
<dbReference type="GO" id="GO:0030789">
    <property type="term" value="F:precorrin-3B C17-methyltransferase activity"/>
    <property type="evidence" value="ECO:0007669"/>
    <property type="project" value="UniProtKB-EC"/>
</dbReference>
<dbReference type="EMBL" id="CP002345">
    <property type="protein sequence ID" value="ADQ80704.1"/>
    <property type="molecule type" value="Genomic_DNA"/>
</dbReference>
<dbReference type="InterPro" id="IPR035996">
    <property type="entry name" value="4pyrrol_Methylase_sf"/>
</dbReference>
<dbReference type="eggNOG" id="COG1010">
    <property type="taxonomic scope" value="Bacteria"/>
</dbReference>
<dbReference type="SUPFAM" id="SSF53790">
    <property type="entry name" value="Tetrapyrrole methylase"/>
    <property type="match status" value="1"/>
</dbReference>
<proteinExistence type="predicted"/>
<evidence type="ECO:0000256" key="3">
    <source>
        <dbReference type="ARBA" id="ARBA00022603"/>
    </source>
</evidence>
<dbReference type="RefSeq" id="WP_013446073.1">
    <property type="nucleotide sequence ID" value="NC_014734.1"/>
</dbReference>
<comment type="pathway">
    <text evidence="1">Cofactor biosynthesis; adenosylcobalamin biosynthesis.</text>
</comment>
<dbReference type="PANTHER" id="PTHR47036">
    <property type="entry name" value="COBALT-FACTOR III C(17)-METHYLTRANSFERASE-RELATED"/>
    <property type="match status" value="1"/>
</dbReference>
<evidence type="ECO:0000313" key="8">
    <source>
        <dbReference type="Proteomes" id="UP000008718"/>
    </source>
</evidence>
<feature type="domain" description="Tetrapyrrole methylase" evidence="6">
    <location>
        <begin position="4"/>
        <end position="211"/>
    </location>
</feature>
<dbReference type="Proteomes" id="UP000008718">
    <property type="component" value="Chromosome"/>
</dbReference>
<keyword evidence="5" id="KW-0949">S-adenosyl-L-methionine</keyword>
<keyword evidence="3 7" id="KW-0489">Methyltransferase</keyword>
<dbReference type="KEGG" id="ppn:Palpr_2572"/>
<dbReference type="InterPro" id="IPR000878">
    <property type="entry name" value="4pyrrol_Mease"/>
</dbReference>
<evidence type="ECO:0000256" key="1">
    <source>
        <dbReference type="ARBA" id="ARBA00004953"/>
    </source>
</evidence>
<evidence type="ECO:0000256" key="5">
    <source>
        <dbReference type="ARBA" id="ARBA00022691"/>
    </source>
</evidence>
<evidence type="ECO:0000256" key="2">
    <source>
        <dbReference type="ARBA" id="ARBA00022573"/>
    </source>
</evidence>
<keyword evidence="8" id="KW-1185">Reference proteome</keyword>
<dbReference type="UniPathway" id="UPA00148"/>
<dbReference type="CDD" id="cd11646">
    <property type="entry name" value="Precorrin_3B_C17_MT"/>
    <property type="match status" value="1"/>
</dbReference>
<evidence type="ECO:0000313" key="7">
    <source>
        <dbReference type="EMBL" id="ADQ80704.1"/>
    </source>
</evidence>
<dbReference type="GO" id="GO:0032259">
    <property type="term" value="P:methylation"/>
    <property type="evidence" value="ECO:0007669"/>
    <property type="project" value="UniProtKB-KW"/>
</dbReference>
<evidence type="ECO:0000256" key="4">
    <source>
        <dbReference type="ARBA" id="ARBA00022679"/>
    </source>
</evidence>
<reference key="1">
    <citation type="submission" date="2010-11" db="EMBL/GenBank/DDBJ databases">
        <title>The complete genome of Paludibacter propionicigenes DSM 17365.</title>
        <authorList>
            <consortium name="US DOE Joint Genome Institute (JGI-PGF)"/>
            <person name="Lucas S."/>
            <person name="Copeland A."/>
            <person name="Lapidus A."/>
            <person name="Bruce D."/>
            <person name="Goodwin L."/>
            <person name="Pitluck S."/>
            <person name="Kyrpides N."/>
            <person name="Mavromatis K."/>
            <person name="Ivanova N."/>
            <person name="Munk A.C."/>
            <person name="Brettin T."/>
            <person name="Detter J.C."/>
            <person name="Han C."/>
            <person name="Tapia R."/>
            <person name="Land M."/>
            <person name="Hauser L."/>
            <person name="Markowitz V."/>
            <person name="Cheng J.-F."/>
            <person name="Hugenholtz P."/>
            <person name="Woyke T."/>
            <person name="Wu D."/>
            <person name="Gronow S."/>
            <person name="Wellnitz S."/>
            <person name="Brambilla E."/>
            <person name="Klenk H.-P."/>
            <person name="Eisen J.A."/>
        </authorList>
    </citation>
    <scope>NUCLEOTIDE SEQUENCE</scope>
    <source>
        <strain>WB4</strain>
    </source>
</reference>
<reference evidence="7 8" key="2">
    <citation type="journal article" date="2011" name="Stand. Genomic Sci.">
        <title>Complete genome sequence of Paludibacter propionicigenes type strain (WB4).</title>
        <authorList>
            <person name="Gronow S."/>
            <person name="Munk C."/>
            <person name="Lapidus A."/>
            <person name="Nolan M."/>
            <person name="Lucas S."/>
            <person name="Hammon N."/>
            <person name="Deshpande S."/>
            <person name="Cheng J.F."/>
            <person name="Tapia R."/>
            <person name="Han C."/>
            <person name="Goodwin L."/>
            <person name="Pitluck S."/>
            <person name="Liolios K."/>
            <person name="Ivanova N."/>
            <person name="Mavromatis K."/>
            <person name="Mikhailova N."/>
            <person name="Pati A."/>
            <person name="Chen A."/>
            <person name="Palaniappan K."/>
            <person name="Land M."/>
            <person name="Hauser L."/>
            <person name="Chang Y.J."/>
            <person name="Jeffries C.D."/>
            <person name="Brambilla E."/>
            <person name="Rohde M."/>
            <person name="Goker M."/>
            <person name="Detter J.C."/>
            <person name="Woyke T."/>
            <person name="Bristow J."/>
            <person name="Eisen J.A."/>
            <person name="Markowitz V."/>
            <person name="Hugenholtz P."/>
            <person name="Kyrpides N.C."/>
            <person name="Klenk H.P."/>
        </authorList>
    </citation>
    <scope>NUCLEOTIDE SEQUENCE [LARGE SCALE GENOMIC DNA]</scope>
    <source>
        <strain evidence="8">DSM 17365 / JCM 13257 / WB4</strain>
    </source>
</reference>
<dbReference type="AlphaFoldDB" id="E4T7L0"/>
<sequence>MKGKIFVVGTGPGFEEYLSLRAIEVLKECDVVVGYKTYIALIEKLIEGKEIVSSGMRREVERCAMVLEIAESGKNVCLISSGDSGVYGMAGVVLEMVDKAQNGIEVEIVPGITSALSSASLAGAPLMNDFAVVSLSDLMTPWEIIEKRTEKAAEGDFVICVYNPKSKERVEQIRIFVDIVLRHRSPQTPVAIVRNAMRDEAAVTHTTLSEMLEHTIDMTTTLIIGNSQTYYSNGKMITPRGYKI</sequence>
<dbReference type="InterPro" id="IPR014776">
    <property type="entry name" value="4pyrrole_Mease_sub2"/>
</dbReference>
<dbReference type="GO" id="GO:0009236">
    <property type="term" value="P:cobalamin biosynthetic process"/>
    <property type="evidence" value="ECO:0007669"/>
    <property type="project" value="UniProtKB-UniPathway"/>
</dbReference>
<gene>
    <name evidence="7" type="ordered locus">Palpr_2572</name>
</gene>
<dbReference type="PANTHER" id="PTHR47036:SF1">
    <property type="entry name" value="COBALT-FACTOR III C(17)-METHYLTRANSFERASE-RELATED"/>
    <property type="match status" value="1"/>
</dbReference>
<keyword evidence="4 7" id="KW-0808">Transferase</keyword>
<accession>E4T7L0</accession>
<dbReference type="NCBIfam" id="TIGR01466">
    <property type="entry name" value="cobJ_cbiH"/>
    <property type="match status" value="1"/>
</dbReference>
<protein>
    <submittedName>
        <fullName evidence="7">Precorrin-3 methyltransferase</fullName>
        <ecNumber evidence="7">2.1.1.131</ecNumber>
    </submittedName>
</protein>
<dbReference type="Gene3D" id="3.30.950.10">
    <property type="entry name" value="Methyltransferase, Cobalt-precorrin-4 Transmethylase, Domain 2"/>
    <property type="match status" value="1"/>
</dbReference>
<dbReference type="InterPro" id="IPR014777">
    <property type="entry name" value="4pyrrole_Mease_sub1"/>
</dbReference>